<proteinExistence type="inferred from homology"/>
<feature type="transmembrane region" description="Helical" evidence="8">
    <location>
        <begin position="12"/>
        <end position="33"/>
    </location>
</feature>
<evidence type="ECO:0000256" key="6">
    <source>
        <dbReference type="ARBA" id="ARBA00022989"/>
    </source>
</evidence>
<feature type="transmembrane region" description="Helical" evidence="8">
    <location>
        <begin position="319"/>
        <end position="341"/>
    </location>
</feature>
<comment type="similarity">
    <text evidence="2">Belongs to the autoinducer-2 exporter (AI-2E) (TC 2.A.86) family.</text>
</comment>
<dbReference type="AlphaFoldDB" id="A0A174S451"/>
<feature type="transmembrane region" description="Helical" evidence="8">
    <location>
        <begin position="76"/>
        <end position="98"/>
    </location>
</feature>
<evidence type="ECO:0000256" key="3">
    <source>
        <dbReference type="ARBA" id="ARBA00022448"/>
    </source>
</evidence>
<reference evidence="9 10" key="1">
    <citation type="submission" date="2015-09" db="EMBL/GenBank/DDBJ databases">
        <authorList>
            <consortium name="Pathogen Informatics"/>
        </authorList>
    </citation>
    <scope>NUCLEOTIDE SEQUENCE [LARGE SCALE GENOMIC DNA]</scope>
    <source>
        <strain evidence="9 10">2789STDY5834956</strain>
    </source>
</reference>
<comment type="subcellular location">
    <subcellularLocation>
        <location evidence="1">Cell membrane</location>
        <topology evidence="1">Multi-pass membrane protein</topology>
    </subcellularLocation>
</comment>
<dbReference type="PANTHER" id="PTHR21716:SF53">
    <property type="entry name" value="PERMEASE PERM-RELATED"/>
    <property type="match status" value="1"/>
</dbReference>
<dbReference type="RefSeq" id="WP_055207185.1">
    <property type="nucleotide sequence ID" value="NZ_CZBO01000001.1"/>
</dbReference>
<dbReference type="Pfam" id="PF01594">
    <property type="entry name" value="AI-2E_transport"/>
    <property type="match status" value="1"/>
</dbReference>
<feature type="transmembrane region" description="Helical" evidence="8">
    <location>
        <begin position="163"/>
        <end position="185"/>
    </location>
</feature>
<feature type="transmembrane region" description="Helical" evidence="8">
    <location>
        <begin position="270"/>
        <end position="298"/>
    </location>
</feature>
<evidence type="ECO:0000256" key="2">
    <source>
        <dbReference type="ARBA" id="ARBA00009773"/>
    </source>
</evidence>
<evidence type="ECO:0000256" key="8">
    <source>
        <dbReference type="SAM" id="Phobius"/>
    </source>
</evidence>
<feature type="transmembrane region" description="Helical" evidence="8">
    <location>
        <begin position="39"/>
        <end position="56"/>
    </location>
</feature>
<name>A0A174S451_9CLOT</name>
<dbReference type="GO" id="GO:0005886">
    <property type="term" value="C:plasma membrane"/>
    <property type="evidence" value="ECO:0007669"/>
    <property type="project" value="UniProtKB-SubCell"/>
</dbReference>
<evidence type="ECO:0000256" key="5">
    <source>
        <dbReference type="ARBA" id="ARBA00022692"/>
    </source>
</evidence>
<organism evidence="9 10">
    <name type="scientific">Clostridium baratii</name>
    <dbReference type="NCBI Taxonomy" id="1561"/>
    <lineage>
        <taxon>Bacteria</taxon>
        <taxon>Bacillati</taxon>
        <taxon>Bacillota</taxon>
        <taxon>Clostridia</taxon>
        <taxon>Eubacteriales</taxon>
        <taxon>Clostridiaceae</taxon>
        <taxon>Clostridium</taxon>
    </lineage>
</organism>
<dbReference type="GO" id="GO:0055085">
    <property type="term" value="P:transmembrane transport"/>
    <property type="evidence" value="ECO:0007669"/>
    <property type="project" value="TreeGrafter"/>
</dbReference>
<dbReference type="PANTHER" id="PTHR21716">
    <property type="entry name" value="TRANSMEMBRANE PROTEIN"/>
    <property type="match status" value="1"/>
</dbReference>
<dbReference type="Proteomes" id="UP000095563">
    <property type="component" value="Unassembled WGS sequence"/>
</dbReference>
<dbReference type="InterPro" id="IPR002549">
    <property type="entry name" value="AI-2E-like"/>
</dbReference>
<feature type="transmembrane region" description="Helical" evidence="8">
    <location>
        <begin position="233"/>
        <end position="258"/>
    </location>
</feature>
<evidence type="ECO:0000313" key="9">
    <source>
        <dbReference type="EMBL" id="CUP90418.1"/>
    </source>
</evidence>
<accession>A0A174S451</accession>
<protein>
    <submittedName>
        <fullName evidence="9">Putative permease</fullName>
    </submittedName>
</protein>
<keyword evidence="6 8" id="KW-1133">Transmembrane helix</keyword>
<sequence>MNFNRVFKYKDILIVVFLAFVAYKIVDNYSVYFSFAKKFLVVITPFIYAFIFAYILNPVMKFFEKKLKFNRGGAVAITYIIVAGILALIGIFVIPSLIDSIISITKEIPTYVNTVQEWVNSALKNDKIYAIMKDAGVLSTLTTLSSKVGTVIMTILENTAGSLLTITTDIIMFFFGFLISIYVLLDKERFIKQAKILTKMILGDKKGNGLINLVRTYNSMIGAYVGSKALDSLIIGIMSLVGLIVLQVPYAVLLAIVVGFTNMIPYFGPFVGELVCAAVAIFVSPWKALAVFIFLLALQQFDAWYLEPKIVGGKVGVRPFLIVFGVTVGGGFFGPIGMLLASPTVATMKIYYDRKVKKFIEEEKRKKELEDIEDVENIEDIDN</sequence>
<dbReference type="EMBL" id="CZBO01000001">
    <property type="protein sequence ID" value="CUP90418.1"/>
    <property type="molecule type" value="Genomic_DNA"/>
</dbReference>
<evidence type="ECO:0000256" key="1">
    <source>
        <dbReference type="ARBA" id="ARBA00004651"/>
    </source>
</evidence>
<keyword evidence="5 8" id="KW-0812">Transmembrane</keyword>
<keyword evidence="4" id="KW-1003">Cell membrane</keyword>
<gene>
    <name evidence="9" type="primary">yhhT_1</name>
    <name evidence="9" type="ORF">ERS852568_01239</name>
</gene>
<evidence type="ECO:0000256" key="4">
    <source>
        <dbReference type="ARBA" id="ARBA00022475"/>
    </source>
</evidence>
<keyword evidence="3" id="KW-0813">Transport</keyword>
<evidence type="ECO:0000313" key="10">
    <source>
        <dbReference type="Proteomes" id="UP000095563"/>
    </source>
</evidence>
<keyword evidence="7 8" id="KW-0472">Membrane</keyword>
<evidence type="ECO:0000256" key="7">
    <source>
        <dbReference type="ARBA" id="ARBA00023136"/>
    </source>
</evidence>